<dbReference type="OrthoDB" id="45689at2"/>
<evidence type="ECO:0000313" key="2">
    <source>
        <dbReference type="Proteomes" id="UP000008466"/>
    </source>
</evidence>
<dbReference type="Pfam" id="PF09719">
    <property type="entry name" value="C_GCAxxG_C_C"/>
    <property type="match status" value="1"/>
</dbReference>
<proteinExistence type="predicted"/>
<dbReference type="AlphaFoldDB" id="F0RV95"/>
<name>F0RV95_SPHGB</name>
<accession>F0RV95</accession>
<dbReference type="STRING" id="158189.SpiBuddy_0990"/>
<dbReference type="HOGENOM" id="CLU_1632458_0_0_12"/>
<reference evidence="2" key="1">
    <citation type="submission" date="2011-02" db="EMBL/GenBank/DDBJ databases">
        <title>Complete sequence of Spirochaeta sp. Buddy.</title>
        <authorList>
            <person name="Lucas S."/>
            <person name="Copeland A."/>
            <person name="Lapidus A."/>
            <person name="Cheng J.-F."/>
            <person name="Goodwin L."/>
            <person name="Pitluck S."/>
            <person name="Zeytun A."/>
            <person name="Detter J.C."/>
            <person name="Han C."/>
            <person name="Tapia R."/>
            <person name="Land M."/>
            <person name="Hauser L."/>
            <person name="Kyrpides N."/>
            <person name="Ivanova N."/>
            <person name="Mikhailova N."/>
            <person name="Pagani I."/>
            <person name="Ritalahti K.M."/>
            <person name="Loeffler F.E."/>
            <person name="Woyke T."/>
        </authorList>
    </citation>
    <scope>NUCLEOTIDE SEQUENCE [LARGE SCALE GENOMIC DNA]</scope>
    <source>
        <strain evidence="2">ATCC BAA-1886 / DSM 22777 / Buddy</strain>
    </source>
</reference>
<dbReference type="RefSeq" id="WP_013606669.1">
    <property type="nucleotide sequence ID" value="NC_015152.1"/>
</dbReference>
<sequence>MRSIEDHVHHCYWDNDTNCARTMLLYLASYFKIPLQAQTLNAAIGMHGAGGFRAQCGLVEGALMFLGIFFAQKGLKEEAISKLCYTYAEQFKEEFSSLECRVLRPNGFQKIDPPHACEGLTVQAIAFTRNFIQHSKEAFAYANTLTD</sequence>
<dbReference type="EMBL" id="CP002541">
    <property type="protein sequence ID" value="ADY12817.1"/>
    <property type="molecule type" value="Genomic_DNA"/>
</dbReference>
<organism evidence="1 2">
    <name type="scientific">Sphaerochaeta globosa (strain ATCC BAA-1886 / DSM 22777 / Buddy)</name>
    <name type="common">Spirochaeta sp. (strain Buddy)</name>
    <dbReference type="NCBI Taxonomy" id="158189"/>
    <lineage>
        <taxon>Bacteria</taxon>
        <taxon>Pseudomonadati</taxon>
        <taxon>Spirochaetota</taxon>
        <taxon>Spirochaetia</taxon>
        <taxon>Spirochaetales</taxon>
        <taxon>Sphaerochaetaceae</taxon>
        <taxon>Sphaerochaeta</taxon>
    </lineage>
</organism>
<protein>
    <submittedName>
        <fullName evidence="1">C_GCAxxG_C_C family protein</fullName>
    </submittedName>
</protein>
<dbReference type="KEGG" id="sbu:SpiBuddy_0990"/>
<evidence type="ECO:0000313" key="1">
    <source>
        <dbReference type="EMBL" id="ADY12817.1"/>
    </source>
</evidence>
<gene>
    <name evidence="1" type="ordered locus">SpiBuddy_0990</name>
</gene>
<keyword evidence="2" id="KW-1185">Reference proteome</keyword>
<dbReference type="Proteomes" id="UP000008466">
    <property type="component" value="Chromosome"/>
</dbReference>
<dbReference type="eggNOG" id="ENOG5032IUB">
    <property type="taxonomic scope" value="Bacteria"/>
</dbReference>
<dbReference type="InterPro" id="IPR010181">
    <property type="entry name" value="CGCAxxGCC_motif"/>
</dbReference>